<protein>
    <submittedName>
        <fullName evidence="1">Uncharacterized protein</fullName>
    </submittedName>
</protein>
<gene>
    <name evidence="1" type="ORF">GCM10007907_27950</name>
</gene>
<comment type="caution">
    <text evidence="1">The sequence shown here is derived from an EMBL/GenBank/DDBJ whole genome shotgun (WGS) entry which is preliminary data.</text>
</comment>
<sequence>MSFRLGAKLSAPPPGLGQAGGGMMVHGLVRPGVGLINGIVEGGVAPPAGTTPPPANPATPAAPFKLYGSGYTGLGDGDNGRAAGVYGWLDDEIKAKATADKSYQLLAGEGQSVKLGEYLDAFKATDGRYVIKPAYTERRGKGESGPMHAAVYGSRDDMRRALGFEGAADDISVGFSDAHSGGGDAGGGVLSAADALAKAKLRATGGLGTANMSVQQARALGGNYDLPKAYQAGSDAQYKGYVQLGNQGPLNDDINSMLPAIYQEVGASTPEQQKLVRGALFKYDDRYGVMANEHLVLAALGKNKNRSKGWLQDLVKFEAFNFKKMMGQVKDNPARLLYGSADPFSTKAWNGVLGTDDKPILNQMGGASDEAWKEAAAKGINTKAAAGMHTLASVIASFYGAKGIAGAAGDGTVGNAASKLAIQAAQNNGKVDLVGLITSMLGNQLTQGLSNGISSAINTTDFGQALLSNGVNAGQLAGNAAGNLVLGKKVDPLALGLQAGVGLVGNWMKGKG</sequence>
<dbReference type="Proteomes" id="UP001156706">
    <property type="component" value="Unassembled WGS sequence"/>
</dbReference>
<dbReference type="EMBL" id="BSOG01000003">
    <property type="protein sequence ID" value="GLR14005.1"/>
    <property type="molecule type" value="Genomic_DNA"/>
</dbReference>
<accession>A0ABQ5YKY2</accession>
<evidence type="ECO:0000313" key="2">
    <source>
        <dbReference type="Proteomes" id="UP001156706"/>
    </source>
</evidence>
<proteinExistence type="predicted"/>
<evidence type="ECO:0000313" key="1">
    <source>
        <dbReference type="EMBL" id="GLR14005.1"/>
    </source>
</evidence>
<organism evidence="1 2">
    <name type="scientific">Chitinimonas prasina</name>
    <dbReference type="NCBI Taxonomy" id="1434937"/>
    <lineage>
        <taxon>Bacteria</taxon>
        <taxon>Pseudomonadati</taxon>
        <taxon>Pseudomonadota</taxon>
        <taxon>Betaproteobacteria</taxon>
        <taxon>Neisseriales</taxon>
        <taxon>Chitinibacteraceae</taxon>
        <taxon>Chitinimonas</taxon>
    </lineage>
</organism>
<keyword evidence="2" id="KW-1185">Reference proteome</keyword>
<name>A0ABQ5YKY2_9NEIS</name>
<dbReference type="RefSeq" id="WP_284197097.1">
    <property type="nucleotide sequence ID" value="NZ_BSOG01000003.1"/>
</dbReference>
<reference evidence="2" key="1">
    <citation type="journal article" date="2019" name="Int. J. Syst. Evol. Microbiol.">
        <title>The Global Catalogue of Microorganisms (GCM) 10K type strain sequencing project: providing services to taxonomists for standard genome sequencing and annotation.</title>
        <authorList>
            <consortium name="The Broad Institute Genomics Platform"/>
            <consortium name="The Broad Institute Genome Sequencing Center for Infectious Disease"/>
            <person name="Wu L."/>
            <person name="Ma J."/>
        </authorList>
    </citation>
    <scope>NUCLEOTIDE SEQUENCE [LARGE SCALE GENOMIC DNA]</scope>
    <source>
        <strain evidence="2">NBRC 110044</strain>
    </source>
</reference>